<gene>
    <name evidence="1" type="ORF">METZ01_LOCUS262493</name>
</gene>
<evidence type="ECO:0000313" key="1">
    <source>
        <dbReference type="EMBL" id="SVC09639.1"/>
    </source>
</evidence>
<organism evidence="1">
    <name type="scientific">marine metagenome</name>
    <dbReference type="NCBI Taxonomy" id="408172"/>
    <lineage>
        <taxon>unclassified sequences</taxon>
        <taxon>metagenomes</taxon>
        <taxon>ecological metagenomes</taxon>
    </lineage>
</organism>
<dbReference type="EMBL" id="UINC01073333">
    <property type="protein sequence ID" value="SVC09639.1"/>
    <property type="molecule type" value="Genomic_DNA"/>
</dbReference>
<proteinExistence type="predicted"/>
<reference evidence="1" key="1">
    <citation type="submission" date="2018-05" db="EMBL/GenBank/DDBJ databases">
        <authorList>
            <person name="Lanie J.A."/>
            <person name="Ng W.-L."/>
            <person name="Kazmierczak K.M."/>
            <person name="Andrzejewski T.M."/>
            <person name="Davidsen T.M."/>
            <person name="Wayne K.J."/>
            <person name="Tettelin H."/>
            <person name="Glass J.I."/>
            <person name="Rusch D."/>
            <person name="Podicherti R."/>
            <person name="Tsui H.-C.T."/>
            <person name="Winkler M.E."/>
        </authorList>
    </citation>
    <scope>NUCLEOTIDE SEQUENCE</scope>
</reference>
<feature type="non-terminal residue" evidence="1">
    <location>
        <position position="1"/>
    </location>
</feature>
<dbReference type="AlphaFoldDB" id="A0A382JDA4"/>
<sequence>QINIMKTKPLTFLLALTFLFLVGSSFVVFADDSHDELIKEIRFLFSKWQPILKNLQKGGVKKSKTLNLEEERILFIESHFGYFINWKVDYQSGDHFLSGDHYYNKKGELYFVFFRFQSFHGLKPKYFALDGTIIPSAEADPTISLQIPVTVERRLYFDQTGKIIRELESVYHMNTKEKTHRGYIFSDEHKKNMSYSYHLNELEFYKLLEDSP</sequence>
<name>A0A382JDA4_9ZZZZ</name>
<protein>
    <submittedName>
        <fullName evidence="1">Uncharacterized protein</fullName>
    </submittedName>
</protein>
<accession>A0A382JDA4</accession>